<reference evidence="1 2" key="1">
    <citation type="journal article" date="2011" name="PLoS Genet.">
        <title>Finished genome of the fungal wheat pathogen Mycosphaerella graminicola reveals dispensome structure, chromosome plasticity, and stealth pathogenesis.</title>
        <authorList>
            <person name="Goodwin S.B."/>
            <person name="Ben M'barek S."/>
            <person name="Dhillon B."/>
            <person name="Wittenberg A.H.J."/>
            <person name="Crane C.F."/>
            <person name="Hane J.K."/>
            <person name="Foster A.J."/>
            <person name="Van der Lee T.A.J."/>
            <person name="Grimwood J."/>
            <person name="Aerts A."/>
            <person name="Antoniw J."/>
            <person name="Bailey A."/>
            <person name="Bluhm B."/>
            <person name="Bowler J."/>
            <person name="Bristow J."/>
            <person name="van der Burgt A."/>
            <person name="Canto-Canche B."/>
            <person name="Churchill A.C.L."/>
            <person name="Conde-Ferraez L."/>
            <person name="Cools H.J."/>
            <person name="Coutinho P.M."/>
            <person name="Csukai M."/>
            <person name="Dehal P."/>
            <person name="De Wit P."/>
            <person name="Donzelli B."/>
            <person name="van de Geest H.C."/>
            <person name="van Ham R.C.H.J."/>
            <person name="Hammond-Kosack K.E."/>
            <person name="Henrissat B."/>
            <person name="Kilian A."/>
            <person name="Kobayashi A.K."/>
            <person name="Koopmann E."/>
            <person name="Kourmpetis Y."/>
            <person name="Kuzniar A."/>
            <person name="Lindquist E."/>
            <person name="Lombard V."/>
            <person name="Maliepaard C."/>
            <person name="Martins N."/>
            <person name="Mehrabi R."/>
            <person name="Nap J.P.H."/>
            <person name="Ponomarenko A."/>
            <person name="Rudd J.J."/>
            <person name="Salamov A."/>
            <person name="Schmutz J."/>
            <person name="Schouten H.J."/>
            <person name="Shapiro H."/>
            <person name="Stergiopoulos I."/>
            <person name="Torriani S.F.F."/>
            <person name="Tu H."/>
            <person name="de Vries R.P."/>
            <person name="Waalwijk C."/>
            <person name="Ware S.B."/>
            <person name="Wiebenga A."/>
            <person name="Zwiers L.-H."/>
            <person name="Oliver R.P."/>
            <person name="Grigoriev I.V."/>
            <person name="Kema G.H.J."/>
        </authorList>
    </citation>
    <scope>NUCLEOTIDE SEQUENCE [LARGE SCALE GENOMIC DNA]</scope>
    <source>
        <strain evidence="2">CBS 115943 / IPO323</strain>
    </source>
</reference>
<dbReference type="AlphaFoldDB" id="F9WZK9"/>
<sequence>MGRPDREVMCLAANHGLDNKLTTKPPLAVAVCHCVTAFPQPQSTSDCHETKASNHTITTIAMAMESQTPPPYSTTNDGSLPYPDTAARNTLLTQLARQANLYYGPNWPADSPPEPHAALSRETERIRNMMEFTLSVDYQGYTGARICPADRVHFHRMVEAVCKLKRTVSLDKSDPEVRPSPEERETLAAYFWKYLHEPCKTLALPLDTVVHNIMCLDQFTSCLGEYKGSVFGVLHQDGLDGLAEKLYMDREVLVPKVFSDHRARQDMIEAVKAVERMYFNRIEGVEQITYSNPQSYYRDFCRVKYEANERGLSYALSRKTAIARAYEFVSAHHWIKVISYLTPCKYGSCGRT</sequence>
<dbReference type="RefSeq" id="XP_003855877.1">
    <property type="nucleotide sequence ID" value="XM_003855829.1"/>
</dbReference>
<dbReference type="EMBL" id="CM001196">
    <property type="protein sequence ID" value="EGP90853.1"/>
    <property type="molecule type" value="Genomic_DNA"/>
</dbReference>
<dbReference type="Proteomes" id="UP000008062">
    <property type="component" value="Chromosome 1"/>
</dbReference>
<evidence type="ECO:0000313" key="2">
    <source>
        <dbReference type="Proteomes" id="UP000008062"/>
    </source>
</evidence>
<dbReference type="OrthoDB" id="3648790at2759"/>
<dbReference type="InParanoid" id="F9WZK9"/>
<dbReference type="OMA" id="EHNINEF"/>
<dbReference type="GeneID" id="13403799"/>
<dbReference type="KEGG" id="ztr:MYCGRDRAFT_88674"/>
<gene>
    <name evidence="1" type="ORF">MYCGRDRAFT_88674</name>
</gene>
<organism evidence="1 2">
    <name type="scientific">Zymoseptoria tritici (strain CBS 115943 / IPO323)</name>
    <name type="common">Speckled leaf blotch fungus</name>
    <name type="synonym">Septoria tritici</name>
    <dbReference type="NCBI Taxonomy" id="336722"/>
    <lineage>
        <taxon>Eukaryota</taxon>
        <taxon>Fungi</taxon>
        <taxon>Dikarya</taxon>
        <taxon>Ascomycota</taxon>
        <taxon>Pezizomycotina</taxon>
        <taxon>Dothideomycetes</taxon>
        <taxon>Dothideomycetidae</taxon>
        <taxon>Mycosphaerellales</taxon>
        <taxon>Mycosphaerellaceae</taxon>
        <taxon>Zymoseptoria</taxon>
    </lineage>
</organism>
<accession>F9WZK9</accession>
<name>F9WZK9_ZYMTI</name>
<dbReference type="HOGENOM" id="CLU_788026_0_0_1"/>
<protein>
    <submittedName>
        <fullName evidence="1">Uncharacterized protein</fullName>
    </submittedName>
</protein>
<evidence type="ECO:0000313" key="1">
    <source>
        <dbReference type="EMBL" id="EGP90853.1"/>
    </source>
</evidence>
<proteinExistence type="predicted"/>
<dbReference type="eggNOG" id="ENOG502SUP2">
    <property type="taxonomic scope" value="Eukaryota"/>
</dbReference>
<keyword evidence="2" id="KW-1185">Reference proteome</keyword>